<evidence type="ECO:0000313" key="5">
    <source>
        <dbReference type="Proteomes" id="UP000192478"/>
    </source>
</evidence>
<dbReference type="EMBL" id="CP020559">
    <property type="protein sequence ID" value="ARE87556.1"/>
    <property type="molecule type" value="Genomic_DNA"/>
</dbReference>
<dbReference type="EMBL" id="CP017603">
    <property type="protein sequence ID" value="AOY77054.1"/>
    <property type="molecule type" value="Genomic_DNA"/>
</dbReference>
<keyword evidence="4" id="KW-1185">Reference proteome</keyword>
<organism evidence="3 5">
    <name type="scientific">Clostridium formicaceticum</name>
    <dbReference type="NCBI Taxonomy" id="1497"/>
    <lineage>
        <taxon>Bacteria</taxon>
        <taxon>Bacillati</taxon>
        <taxon>Bacillota</taxon>
        <taxon>Clostridia</taxon>
        <taxon>Eubacteriales</taxon>
        <taxon>Clostridiaceae</taxon>
        <taxon>Clostridium</taxon>
    </lineage>
</organism>
<evidence type="ECO:0000313" key="3">
    <source>
        <dbReference type="EMBL" id="ARE87556.1"/>
    </source>
</evidence>
<protein>
    <submittedName>
        <fullName evidence="3">Uncharacterized protein</fullName>
    </submittedName>
</protein>
<name>A0AAC9WG80_9CLOT</name>
<dbReference type="AlphaFoldDB" id="A0AAC9WG80"/>
<evidence type="ECO:0000256" key="1">
    <source>
        <dbReference type="SAM" id="Phobius"/>
    </source>
</evidence>
<evidence type="ECO:0000313" key="2">
    <source>
        <dbReference type="EMBL" id="AOY77054.1"/>
    </source>
</evidence>
<reference evidence="3 5" key="2">
    <citation type="submission" date="2017-03" db="EMBL/GenBank/DDBJ databases">
        <title>Complete sequence of Clostridium formicaceticum DSM 92.</title>
        <authorList>
            <person name="Poehlein A."/>
            <person name="Karl M."/>
            <person name="Bengelsdorf F.R."/>
            <person name="Duerre P."/>
            <person name="Daniel R."/>
        </authorList>
    </citation>
    <scope>NUCLEOTIDE SEQUENCE [LARGE SCALE GENOMIC DNA]</scope>
    <source>
        <strain evidence="3 5">DSM 92</strain>
    </source>
</reference>
<accession>A0AAC9WG80</accession>
<reference evidence="2 4" key="1">
    <citation type="submission" date="2016-10" db="EMBL/GenBank/DDBJ databases">
        <title>Complete Genome Sequence of Acetogen Clostridium formicoaceticum ATCC 27076.</title>
        <authorList>
            <person name="Bao T."/>
            <person name="Cheng C."/>
            <person name="Zhao J."/>
            <person name="Yang S.-T."/>
            <person name="Wang J."/>
            <person name="Wang M."/>
        </authorList>
    </citation>
    <scope>NUCLEOTIDE SEQUENCE [LARGE SCALE GENOMIC DNA]</scope>
    <source>
        <strain evidence="2 4">ATCC 27076</strain>
    </source>
</reference>
<evidence type="ECO:0000313" key="4">
    <source>
        <dbReference type="Proteomes" id="UP000177894"/>
    </source>
</evidence>
<dbReference type="Proteomes" id="UP000192478">
    <property type="component" value="Chromosome"/>
</dbReference>
<keyword evidence="1" id="KW-0472">Membrane</keyword>
<proteinExistence type="predicted"/>
<keyword evidence="1" id="KW-1133">Transmembrane helix</keyword>
<dbReference type="Proteomes" id="UP000177894">
    <property type="component" value="Chromosome"/>
</dbReference>
<sequence length="125" mass="14738">MIEVLIAIILSAVMVVSTASILGAINRIYKRSVLHYEISKIAQAVMEELYFTDALREEGFDTAEYTLEITKEKIQEEKEGYRVRVKLRHRSKTIDYILYSYTRDQVFIPQEAYREMPIEPWELLD</sequence>
<gene>
    <name evidence="2" type="ORF">BJL90_15060</name>
    <name evidence="3" type="ORF">CLFO_19560</name>
</gene>
<dbReference type="KEGG" id="cfm:BJL90_15060"/>
<keyword evidence="1" id="KW-0812">Transmembrane</keyword>
<feature type="transmembrane region" description="Helical" evidence="1">
    <location>
        <begin position="6"/>
        <end position="25"/>
    </location>
</feature>